<protein>
    <submittedName>
        <fullName evidence="4">Lypla2 protein</fullName>
    </submittedName>
</protein>
<keyword evidence="2" id="KW-0378">Hydrolase</keyword>
<reference evidence="4" key="1">
    <citation type="submission" date="2021-02" db="EMBL/GenBank/DDBJ databases">
        <authorList>
            <person name="Dougan E. K."/>
            <person name="Rhodes N."/>
            <person name="Thang M."/>
            <person name="Chan C."/>
        </authorList>
    </citation>
    <scope>NUCLEOTIDE SEQUENCE</scope>
</reference>
<dbReference type="EMBL" id="CAJNJA010009775">
    <property type="protein sequence ID" value="CAE7250383.1"/>
    <property type="molecule type" value="Genomic_DNA"/>
</dbReference>
<comment type="similarity">
    <text evidence="1">Belongs to the AB hydrolase superfamily. AB hydrolase 2 family.</text>
</comment>
<evidence type="ECO:0000256" key="1">
    <source>
        <dbReference type="ARBA" id="ARBA00006499"/>
    </source>
</evidence>
<dbReference type="InterPro" id="IPR029058">
    <property type="entry name" value="AB_hydrolase_fold"/>
</dbReference>
<dbReference type="PANTHER" id="PTHR10655">
    <property type="entry name" value="LYSOPHOSPHOLIPASE-RELATED"/>
    <property type="match status" value="1"/>
</dbReference>
<keyword evidence="5" id="KW-1185">Reference proteome</keyword>
<dbReference type="Pfam" id="PF02230">
    <property type="entry name" value="Abhydrolase_2"/>
    <property type="match status" value="2"/>
</dbReference>
<dbReference type="InterPro" id="IPR050565">
    <property type="entry name" value="LYPA1-2/EST-like"/>
</dbReference>
<gene>
    <name evidence="4" type="primary">Lypla2</name>
    <name evidence="4" type="ORF">SNEC2469_LOCUS5147</name>
</gene>
<name>A0A812LN84_9DINO</name>
<dbReference type="PANTHER" id="PTHR10655:SF17">
    <property type="entry name" value="LYSOPHOSPHOLIPASE-LIKE PROTEIN 1"/>
    <property type="match status" value="1"/>
</dbReference>
<evidence type="ECO:0000259" key="3">
    <source>
        <dbReference type="Pfam" id="PF02230"/>
    </source>
</evidence>
<accession>A0A812LN84</accession>
<organism evidence="4 5">
    <name type="scientific">Symbiodinium necroappetens</name>
    <dbReference type="NCBI Taxonomy" id="1628268"/>
    <lineage>
        <taxon>Eukaryota</taxon>
        <taxon>Sar</taxon>
        <taxon>Alveolata</taxon>
        <taxon>Dinophyceae</taxon>
        <taxon>Suessiales</taxon>
        <taxon>Symbiodiniaceae</taxon>
        <taxon>Symbiodinium</taxon>
    </lineage>
</organism>
<evidence type="ECO:0000313" key="5">
    <source>
        <dbReference type="Proteomes" id="UP000601435"/>
    </source>
</evidence>
<dbReference type="Gene3D" id="3.40.50.1820">
    <property type="entry name" value="alpha/beta hydrolase"/>
    <property type="match status" value="2"/>
</dbReference>
<sequence length="501" mass="54087">MCGQFDDAGMENPRHNQALVLWLHGLQSSGCHMKKMLIGTRNLQTLSWVKWRFPESEIAELSILPGQRMKSWFDLPEQPAVEGRCHAGMQEAVDRVHALLHKAMEQGFAADRIVLCGFSQGGTLALQAGLSFPHMLAGICAVVPASVVNAFHRFNLILAVSSTEGCGLLDCSVLSLTCLLLQASWVTADLPAVDGKSELPILMCHGDEDTMVPIAVARRSCNSCCFWHVRAGDVSEYAVLVYEGVSMRRSPCLGKSLASKGYSKVNLVTVKGLRHQLIAVELEEIFEFLRQVLPQGAKGAGEFLDASESPDAFPLTEPTGCLVWLHDASLVGRVDETLVAKRMSDFLPGVNVLLRQLEDKDKVKDGAFLLAEVNSLLQAKMAGFAAEKTVLGGFGAGGTAALLALPSTRLAGLLCTSAYPSSGLPSQAATGEDQLIVVLHGLEDEVVPVEVAREQWRMLGNNGYRAVVFNAMKGLGHEFSMGLWREISEMVATILDIGGED</sequence>
<comment type="caution">
    <text evidence="4">The sequence shown here is derived from an EMBL/GenBank/DDBJ whole genome shotgun (WGS) entry which is preliminary data.</text>
</comment>
<dbReference type="AlphaFoldDB" id="A0A812LN84"/>
<feature type="domain" description="Phospholipase/carboxylesterase/thioesterase" evidence="3">
    <location>
        <begin position="373"/>
        <end position="490"/>
    </location>
</feature>
<dbReference type="Proteomes" id="UP000601435">
    <property type="component" value="Unassembled WGS sequence"/>
</dbReference>
<evidence type="ECO:0000313" key="4">
    <source>
        <dbReference type="EMBL" id="CAE7250383.1"/>
    </source>
</evidence>
<dbReference type="GO" id="GO:0016787">
    <property type="term" value="F:hydrolase activity"/>
    <property type="evidence" value="ECO:0007669"/>
    <property type="project" value="UniProtKB-KW"/>
</dbReference>
<dbReference type="InterPro" id="IPR003140">
    <property type="entry name" value="PLipase/COase/thioEstase"/>
</dbReference>
<evidence type="ECO:0000256" key="2">
    <source>
        <dbReference type="ARBA" id="ARBA00022801"/>
    </source>
</evidence>
<proteinExistence type="inferred from homology"/>
<dbReference type="SUPFAM" id="SSF53474">
    <property type="entry name" value="alpha/beta-Hydrolases"/>
    <property type="match status" value="2"/>
</dbReference>
<dbReference type="OrthoDB" id="2418081at2759"/>
<feature type="domain" description="Phospholipase/carboxylesterase/thioesterase" evidence="3">
    <location>
        <begin position="14"/>
        <end position="142"/>
    </location>
</feature>